<feature type="non-terminal residue" evidence="1">
    <location>
        <position position="1"/>
    </location>
</feature>
<reference evidence="1 2" key="1">
    <citation type="submission" date="2024-04" db="EMBL/GenBank/DDBJ databases">
        <authorList>
            <person name="Rising A."/>
            <person name="Reimegard J."/>
            <person name="Sonavane S."/>
            <person name="Akerstrom W."/>
            <person name="Nylinder S."/>
            <person name="Hedman E."/>
            <person name="Kallberg Y."/>
        </authorList>
    </citation>
    <scope>NUCLEOTIDE SEQUENCE [LARGE SCALE GENOMIC DNA]</scope>
</reference>
<evidence type="ECO:0000313" key="2">
    <source>
        <dbReference type="Proteomes" id="UP001497382"/>
    </source>
</evidence>
<dbReference type="EMBL" id="CAXIEN010000061">
    <property type="protein sequence ID" value="CAL1272462.1"/>
    <property type="molecule type" value="Genomic_DNA"/>
</dbReference>
<accession>A0AAV1ZQ30</accession>
<proteinExistence type="predicted"/>
<keyword evidence="2" id="KW-1185">Reference proteome</keyword>
<sequence>HGYTHGKNYSPDAIRWMDYISFLEGIFIQHALNKNGEMKIAENFVDGYCEERKTIYQFQGCFYHGCDICYDSDSVHPSRA</sequence>
<organism evidence="1 2">
    <name type="scientific">Larinioides sclopetarius</name>
    <dbReference type="NCBI Taxonomy" id="280406"/>
    <lineage>
        <taxon>Eukaryota</taxon>
        <taxon>Metazoa</taxon>
        <taxon>Ecdysozoa</taxon>
        <taxon>Arthropoda</taxon>
        <taxon>Chelicerata</taxon>
        <taxon>Arachnida</taxon>
        <taxon>Araneae</taxon>
        <taxon>Araneomorphae</taxon>
        <taxon>Entelegynae</taxon>
        <taxon>Araneoidea</taxon>
        <taxon>Araneidae</taxon>
        <taxon>Larinioides</taxon>
    </lineage>
</organism>
<evidence type="ECO:0000313" key="1">
    <source>
        <dbReference type="EMBL" id="CAL1272462.1"/>
    </source>
</evidence>
<dbReference type="Proteomes" id="UP001497382">
    <property type="component" value="Unassembled WGS sequence"/>
</dbReference>
<dbReference type="AlphaFoldDB" id="A0AAV1ZQ30"/>
<gene>
    <name evidence="1" type="ORF">LARSCL_LOCUS6396</name>
</gene>
<comment type="caution">
    <text evidence="1">The sequence shown here is derived from an EMBL/GenBank/DDBJ whole genome shotgun (WGS) entry which is preliminary data.</text>
</comment>
<protein>
    <submittedName>
        <fullName evidence="1">Uncharacterized protein</fullName>
    </submittedName>
</protein>
<name>A0AAV1ZQ30_9ARAC</name>